<reference evidence="6" key="1">
    <citation type="submission" date="2020-10" db="EMBL/GenBank/DDBJ databases">
        <authorList>
            <person name="Gilroy R."/>
        </authorList>
    </citation>
    <scope>NUCLEOTIDE SEQUENCE</scope>
    <source>
        <strain evidence="6">B2-16538</strain>
    </source>
</reference>
<dbReference type="Proteomes" id="UP000823750">
    <property type="component" value="Unassembled WGS sequence"/>
</dbReference>
<accession>A0A9D9J1M4</accession>
<dbReference type="PRINTS" id="PR00032">
    <property type="entry name" value="HTHARAC"/>
</dbReference>
<dbReference type="PANTHER" id="PTHR43280">
    <property type="entry name" value="ARAC-FAMILY TRANSCRIPTIONAL REGULATOR"/>
    <property type="match status" value="1"/>
</dbReference>
<organism evidence="6 7">
    <name type="scientific">Candidatus Cryptobacteroides excrementavium</name>
    <dbReference type="NCBI Taxonomy" id="2840759"/>
    <lineage>
        <taxon>Bacteria</taxon>
        <taxon>Pseudomonadati</taxon>
        <taxon>Bacteroidota</taxon>
        <taxon>Bacteroidia</taxon>
        <taxon>Bacteroidales</taxon>
        <taxon>Candidatus Cryptobacteroides</taxon>
    </lineage>
</organism>
<keyword evidence="4" id="KW-0472">Membrane</keyword>
<feature type="transmembrane region" description="Helical" evidence="4">
    <location>
        <begin position="191"/>
        <end position="209"/>
    </location>
</feature>
<evidence type="ECO:0000313" key="7">
    <source>
        <dbReference type="Proteomes" id="UP000823750"/>
    </source>
</evidence>
<evidence type="ECO:0000256" key="4">
    <source>
        <dbReference type="SAM" id="Phobius"/>
    </source>
</evidence>
<dbReference type="Pfam" id="PF12833">
    <property type="entry name" value="HTH_18"/>
    <property type="match status" value="1"/>
</dbReference>
<dbReference type="GO" id="GO:0043565">
    <property type="term" value="F:sequence-specific DNA binding"/>
    <property type="evidence" value="ECO:0007669"/>
    <property type="project" value="InterPro"/>
</dbReference>
<feature type="transmembrane region" description="Helical" evidence="4">
    <location>
        <begin position="64"/>
        <end position="88"/>
    </location>
</feature>
<reference evidence="6" key="2">
    <citation type="journal article" date="2021" name="PeerJ">
        <title>Extensive microbial diversity within the chicken gut microbiome revealed by metagenomics and culture.</title>
        <authorList>
            <person name="Gilroy R."/>
            <person name="Ravi A."/>
            <person name="Getino M."/>
            <person name="Pursley I."/>
            <person name="Horton D.L."/>
            <person name="Alikhan N.F."/>
            <person name="Baker D."/>
            <person name="Gharbi K."/>
            <person name="Hall N."/>
            <person name="Watson M."/>
            <person name="Adriaenssens E.M."/>
            <person name="Foster-Nyarko E."/>
            <person name="Jarju S."/>
            <person name="Secka A."/>
            <person name="Antonio M."/>
            <person name="Oren A."/>
            <person name="Chaudhuri R.R."/>
            <person name="La Ragione R."/>
            <person name="Hildebrand F."/>
            <person name="Pallen M.J."/>
        </authorList>
    </citation>
    <scope>NUCLEOTIDE SEQUENCE</scope>
    <source>
        <strain evidence="6">B2-16538</strain>
    </source>
</reference>
<comment type="caution">
    <text evidence="6">The sequence shown here is derived from an EMBL/GenBank/DDBJ whole genome shotgun (WGS) entry which is preliminary data.</text>
</comment>
<dbReference type="SUPFAM" id="SSF46689">
    <property type="entry name" value="Homeodomain-like"/>
    <property type="match status" value="1"/>
</dbReference>
<protein>
    <submittedName>
        <fullName evidence="6">AraC family transcriptional regulator</fullName>
    </submittedName>
</protein>
<dbReference type="InterPro" id="IPR020449">
    <property type="entry name" value="Tscrpt_reg_AraC-type_HTH"/>
</dbReference>
<feature type="transmembrane region" description="Helical" evidence="4">
    <location>
        <begin position="163"/>
        <end position="185"/>
    </location>
</feature>
<sequence length="397" mass="45113">METFAENLAHFSHGMAFLFFIVWTVRLFPLRRRNNMLKILFFGMAYMAFIEAKDTVYLADENWFSGYVTWLSVIADLPIVPILALFFFEAISPGYVTWTKASIVMLPFVCFIVSYIIWGESLILYVALAYTALTGVAAAVWAKILSARRTRVLKDNLSEIESVSLRWAAEVMCILLVLLISWSAIIWADNWLVDALFYIVSIIIWSYVLRISIKHGVMGLQPTANDMQEEAVPDMEPALGLYAERLNSSMEEDRLFLNPKLTLTDTAAVIGTNRTYLSRCINNELGTTFYDYVNGFRVREACRLMEEDGSRTLAEIAELSGFNSLSTFNRAFSRHSGCTPSSYLKQVSPPIREGSPDIPGQRESVRLKKSGNYKKLLSLCVWKIKNCKIWHVKSNSL</sequence>
<keyword evidence="4" id="KW-0812">Transmembrane</keyword>
<feature type="transmembrane region" description="Helical" evidence="4">
    <location>
        <begin position="12"/>
        <end position="28"/>
    </location>
</feature>
<feature type="transmembrane region" description="Helical" evidence="4">
    <location>
        <begin position="35"/>
        <end position="52"/>
    </location>
</feature>
<dbReference type="PANTHER" id="PTHR43280:SF2">
    <property type="entry name" value="HTH-TYPE TRANSCRIPTIONAL REGULATOR EXSA"/>
    <property type="match status" value="1"/>
</dbReference>
<evidence type="ECO:0000256" key="3">
    <source>
        <dbReference type="ARBA" id="ARBA00023163"/>
    </source>
</evidence>
<dbReference type="EMBL" id="JADILX010000022">
    <property type="protein sequence ID" value="MBO8485040.1"/>
    <property type="molecule type" value="Genomic_DNA"/>
</dbReference>
<dbReference type="PROSITE" id="PS00041">
    <property type="entry name" value="HTH_ARAC_FAMILY_1"/>
    <property type="match status" value="1"/>
</dbReference>
<dbReference type="SMART" id="SM00342">
    <property type="entry name" value="HTH_ARAC"/>
    <property type="match status" value="1"/>
</dbReference>
<dbReference type="GO" id="GO:0003700">
    <property type="term" value="F:DNA-binding transcription factor activity"/>
    <property type="evidence" value="ECO:0007669"/>
    <property type="project" value="InterPro"/>
</dbReference>
<evidence type="ECO:0000259" key="5">
    <source>
        <dbReference type="PROSITE" id="PS01124"/>
    </source>
</evidence>
<dbReference type="AlphaFoldDB" id="A0A9D9J1M4"/>
<feature type="transmembrane region" description="Helical" evidence="4">
    <location>
        <begin position="95"/>
        <end position="117"/>
    </location>
</feature>
<keyword evidence="1" id="KW-0805">Transcription regulation</keyword>
<dbReference type="InterPro" id="IPR018062">
    <property type="entry name" value="HTH_AraC-typ_CS"/>
</dbReference>
<dbReference type="Gene3D" id="1.10.10.60">
    <property type="entry name" value="Homeodomain-like"/>
    <property type="match status" value="2"/>
</dbReference>
<keyword evidence="3" id="KW-0804">Transcription</keyword>
<name>A0A9D9J1M4_9BACT</name>
<evidence type="ECO:0000256" key="1">
    <source>
        <dbReference type="ARBA" id="ARBA00023015"/>
    </source>
</evidence>
<proteinExistence type="predicted"/>
<dbReference type="InterPro" id="IPR009057">
    <property type="entry name" value="Homeodomain-like_sf"/>
</dbReference>
<evidence type="ECO:0000256" key="2">
    <source>
        <dbReference type="ARBA" id="ARBA00023125"/>
    </source>
</evidence>
<feature type="domain" description="HTH araC/xylS-type" evidence="5">
    <location>
        <begin position="244"/>
        <end position="346"/>
    </location>
</feature>
<gene>
    <name evidence="6" type="ORF">IAB78_01265</name>
</gene>
<dbReference type="InterPro" id="IPR018060">
    <property type="entry name" value="HTH_AraC"/>
</dbReference>
<keyword evidence="4" id="KW-1133">Transmembrane helix</keyword>
<evidence type="ECO:0000313" key="6">
    <source>
        <dbReference type="EMBL" id="MBO8485040.1"/>
    </source>
</evidence>
<feature type="transmembrane region" description="Helical" evidence="4">
    <location>
        <begin position="123"/>
        <end position="142"/>
    </location>
</feature>
<keyword evidence="2" id="KW-0238">DNA-binding</keyword>
<dbReference type="PROSITE" id="PS01124">
    <property type="entry name" value="HTH_ARAC_FAMILY_2"/>
    <property type="match status" value="1"/>
</dbReference>